<dbReference type="SUPFAM" id="SSF56300">
    <property type="entry name" value="Metallo-dependent phosphatases"/>
    <property type="match status" value="1"/>
</dbReference>
<name>A0AAE3KS05_9BACT</name>
<dbReference type="RefSeq" id="WP_255036545.1">
    <property type="nucleotide sequence ID" value="NZ_RJUF01000015.1"/>
</dbReference>
<organism evidence="4 5">
    <name type="scientific">Lacihabitans soyangensis</name>
    <dbReference type="NCBI Taxonomy" id="869394"/>
    <lineage>
        <taxon>Bacteria</taxon>
        <taxon>Pseudomonadati</taxon>
        <taxon>Bacteroidota</taxon>
        <taxon>Cytophagia</taxon>
        <taxon>Cytophagales</taxon>
        <taxon>Leadbetterellaceae</taxon>
        <taxon>Lacihabitans</taxon>
    </lineage>
</organism>
<feature type="chain" id="PRO_5041916355" description="Calcineurin-like phosphoesterase domain-containing protein" evidence="2">
    <location>
        <begin position="21"/>
        <end position="931"/>
    </location>
</feature>
<dbReference type="EMBL" id="RJUF01000015">
    <property type="protein sequence ID" value="MCP9762772.1"/>
    <property type="molecule type" value="Genomic_DNA"/>
</dbReference>
<keyword evidence="1 2" id="KW-0732">Signal</keyword>
<feature type="signal peptide" evidence="2">
    <location>
        <begin position="1"/>
        <end position="20"/>
    </location>
</feature>
<evidence type="ECO:0000259" key="3">
    <source>
        <dbReference type="Pfam" id="PF00149"/>
    </source>
</evidence>
<dbReference type="Gene3D" id="3.60.21.10">
    <property type="match status" value="1"/>
</dbReference>
<sequence>MKSLKFLAVLLLVSTKLLMAQMPLNFGSIGWKYFSNVVYTGPDDYNTGTSAGIVNWTSPLYNTFVPAGWDNSPSNILPLGYKAGSSSYAATVPFSSTAQIPYGSDATQKPLVTYYRKSIVVDIANGGHNLADYSSFNLKLKADDGAVVYFNGAEVYRVNLPSGVITNSTPVINPNINETNFWWPSSSISHNIPNGSFPLHPTINTITITVEIHQGANSTTTLPAYTTSSSDSFFDIELTGVVGPLTPAITRGPYLQLANDGTTANSRPSEITKQIRWTTNLAAVGVVKIWKSTDLPSTATVWTGVSTNDHIINITGLIPNTKYFYEIGVNNPAFTSLEVGPNNYFVTGPITAAQVKSKKTRIWVTGDAGYSQNGDVDYPNPGMPYAPTATNYNEVQSSVLTGFNNWMTANGNPQLDFWMLLGDNAYLNGTNSEYQNYFFNPFQGSKMMKQATIFSCPGNHDYYESRGSGLKNSIRNSIPYSYTNIYPGIGPSTDIVDANSRNYSFFEIFQNLEKGQSGGVPSNAKGYYSFNYGNIHFVSLDSYGSEGNVKLSETLASAQKSWLMADLTANDANPSIKWTVVIFHHPPYTKGSYDSDTRKELLDLANNLVPVFEAHKVDLVLNGHSHVYERSKQLKNLFGSPTFLPHANFNASTHNINSSSGKFDGSSDSCPYVTTSSNTASVNGIVYAIVGSSSTVQSSSTISSLSGHHAMPFKDYTNGGTMLLEIENNRLDAKFINELGNVGDQFTILKDVSTSSPITKLISPNELPIQTPDLQILPSPTWSGITNFTISGPTISSATPFSGASVPVSTPEVGPVYTIKDATGCLSQTYKFLFDGFCWPDITIKNTIDTPIYQQISSTGRITAKNLIRLGSNVMYRSRYAINLNHNGVSGPPLFEVQQSPLIPTRFQALIIPTILSTCPAIFVPPLSPTE</sequence>
<accession>A0AAE3KS05</accession>
<gene>
    <name evidence="4" type="ORF">EGI31_07370</name>
</gene>
<dbReference type="GO" id="GO:0046872">
    <property type="term" value="F:metal ion binding"/>
    <property type="evidence" value="ECO:0007669"/>
    <property type="project" value="InterPro"/>
</dbReference>
<keyword evidence="5" id="KW-1185">Reference proteome</keyword>
<evidence type="ECO:0000256" key="1">
    <source>
        <dbReference type="ARBA" id="ARBA00022729"/>
    </source>
</evidence>
<evidence type="ECO:0000313" key="5">
    <source>
        <dbReference type="Proteomes" id="UP001204144"/>
    </source>
</evidence>
<evidence type="ECO:0000256" key="2">
    <source>
        <dbReference type="SAM" id="SignalP"/>
    </source>
</evidence>
<dbReference type="InterPro" id="IPR029052">
    <property type="entry name" value="Metallo-depent_PP-like"/>
</dbReference>
<comment type="caution">
    <text evidence="4">The sequence shown here is derived from an EMBL/GenBank/DDBJ whole genome shotgun (WGS) entry which is preliminary data.</text>
</comment>
<dbReference type="InterPro" id="IPR004843">
    <property type="entry name" value="Calcineurin-like_PHP"/>
</dbReference>
<dbReference type="Pfam" id="PF00149">
    <property type="entry name" value="Metallophos"/>
    <property type="match status" value="1"/>
</dbReference>
<dbReference type="PANTHER" id="PTHR22953:SF153">
    <property type="entry name" value="PURPLE ACID PHOSPHATASE"/>
    <property type="match status" value="1"/>
</dbReference>
<dbReference type="GO" id="GO:0003993">
    <property type="term" value="F:acid phosphatase activity"/>
    <property type="evidence" value="ECO:0007669"/>
    <property type="project" value="InterPro"/>
</dbReference>
<dbReference type="SUPFAM" id="SSF49363">
    <property type="entry name" value="Purple acid phosphatase, N-terminal domain"/>
    <property type="match status" value="1"/>
</dbReference>
<dbReference type="PANTHER" id="PTHR22953">
    <property type="entry name" value="ACID PHOSPHATASE RELATED"/>
    <property type="match status" value="1"/>
</dbReference>
<proteinExistence type="predicted"/>
<dbReference type="InterPro" id="IPR039331">
    <property type="entry name" value="PAPs-like"/>
</dbReference>
<protein>
    <recommendedName>
        <fullName evidence="3">Calcineurin-like phosphoesterase domain-containing protein</fullName>
    </recommendedName>
</protein>
<dbReference type="AlphaFoldDB" id="A0AAE3KS05"/>
<dbReference type="InterPro" id="IPR008963">
    <property type="entry name" value="Purple_acid_Pase-like_N"/>
</dbReference>
<evidence type="ECO:0000313" key="4">
    <source>
        <dbReference type="EMBL" id="MCP9762772.1"/>
    </source>
</evidence>
<dbReference type="Gene3D" id="2.60.120.260">
    <property type="entry name" value="Galactose-binding domain-like"/>
    <property type="match status" value="1"/>
</dbReference>
<dbReference type="Proteomes" id="UP001204144">
    <property type="component" value="Unassembled WGS sequence"/>
</dbReference>
<feature type="domain" description="Calcineurin-like phosphoesterase" evidence="3">
    <location>
        <begin position="361"/>
        <end position="628"/>
    </location>
</feature>
<reference evidence="4 5" key="1">
    <citation type="submission" date="2018-11" db="EMBL/GenBank/DDBJ databases">
        <title>Novel bacteria species description.</title>
        <authorList>
            <person name="Han J.-H."/>
        </authorList>
    </citation>
    <scope>NUCLEOTIDE SEQUENCE [LARGE SCALE GENOMIC DNA]</scope>
    <source>
        <strain evidence="4 5">KCTC23259</strain>
    </source>
</reference>